<evidence type="ECO:0000313" key="3">
    <source>
        <dbReference type="Proteomes" id="UP000614350"/>
    </source>
</evidence>
<reference evidence="2" key="1">
    <citation type="journal article" date="2020" name="G3 (Bethesda)">
        <title>High-Quality Assemblies for Three Invasive Social Wasps from the &lt;i&gt;Vespula&lt;/i&gt; Genus.</title>
        <authorList>
            <person name="Harrop T.W.R."/>
            <person name="Guhlin J."/>
            <person name="McLaughlin G.M."/>
            <person name="Permina E."/>
            <person name="Stockwell P."/>
            <person name="Gilligan J."/>
            <person name="Le Lec M.F."/>
            <person name="Gruber M.A.M."/>
            <person name="Quinn O."/>
            <person name="Lovegrove M."/>
            <person name="Duncan E.J."/>
            <person name="Remnant E.J."/>
            <person name="Van Eeckhoven J."/>
            <person name="Graham B."/>
            <person name="Knapp R.A."/>
            <person name="Langford K.W."/>
            <person name="Kronenberg Z."/>
            <person name="Press M.O."/>
            <person name="Eacker S.M."/>
            <person name="Wilson-Rankin E.E."/>
            <person name="Purcell J."/>
            <person name="Lester P.J."/>
            <person name="Dearden P.K."/>
        </authorList>
    </citation>
    <scope>NUCLEOTIDE SEQUENCE</scope>
    <source>
        <strain evidence="2">Marl-1</strain>
    </source>
</reference>
<dbReference type="Proteomes" id="UP000614350">
    <property type="component" value="Unassembled WGS sequence"/>
</dbReference>
<dbReference type="PANTHER" id="PTHR33768">
    <property type="entry name" value="MIP11318P"/>
    <property type="match status" value="1"/>
</dbReference>
<dbReference type="AlphaFoldDB" id="A0A834NEM6"/>
<keyword evidence="3" id="KW-1185">Reference proteome</keyword>
<organism evidence="2 3">
    <name type="scientific">Vespula vulgaris</name>
    <name type="common">Yellow jacket</name>
    <name type="synonym">Wasp</name>
    <dbReference type="NCBI Taxonomy" id="7454"/>
    <lineage>
        <taxon>Eukaryota</taxon>
        <taxon>Metazoa</taxon>
        <taxon>Ecdysozoa</taxon>
        <taxon>Arthropoda</taxon>
        <taxon>Hexapoda</taxon>
        <taxon>Insecta</taxon>
        <taxon>Pterygota</taxon>
        <taxon>Neoptera</taxon>
        <taxon>Endopterygota</taxon>
        <taxon>Hymenoptera</taxon>
        <taxon>Apocrita</taxon>
        <taxon>Aculeata</taxon>
        <taxon>Vespoidea</taxon>
        <taxon>Vespidae</taxon>
        <taxon>Vespinae</taxon>
        <taxon>Vespula</taxon>
    </lineage>
</organism>
<name>A0A834NEM6_VESVU</name>
<dbReference type="EMBL" id="JACSEA010000003">
    <property type="protein sequence ID" value="KAF7404658.1"/>
    <property type="molecule type" value="Genomic_DNA"/>
</dbReference>
<dbReference type="InterPro" id="IPR029488">
    <property type="entry name" value="Hmw/CFAP97"/>
</dbReference>
<proteinExistence type="inferred from homology"/>
<evidence type="ECO:0000256" key="1">
    <source>
        <dbReference type="ARBA" id="ARBA00008315"/>
    </source>
</evidence>
<dbReference type="InterPro" id="IPR038792">
    <property type="entry name" value="CFAP97D1/2"/>
</dbReference>
<accession>A0A834NEM6</accession>
<gene>
    <name evidence="2" type="ORF">HZH66_003564</name>
</gene>
<sequence length="99" mass="12007">MLIIKKVRKTVIAGQDDHCKRYQFKLRQIKSAIDMSPPKNRSHVIFNAKRAQLERERQAQILKDNFILLQKLTAIMYRKQIKDEYQRLRWQESKCIKIH</sequence>
<dbReference type="PANTHER" id="PTHR33768:SF3">
    <property type="entry name" value="MIP11318P"/>
    <property type="match status" value="1"/>
</dbReference>
<evidence type="ECO:0000313" key="2">
    <source>
        <dbReference type="EMBL" id="KAF7404658.1"/>
    </source>
</evidence>
<dbReference type="Pfam" id="PF13879">
    <property type="entry name" value="Hmw_CFAP97"/>
    <property type="match status" value="1"/>
</dbReference>
<comment type="similarity">
    <text evidence="1">Belongs to the CFAP97 family.</text>
</comment>
<protein>
    <submittedName>
        <fullName evidence="2">Uncharacterized protein</fullName>
    </submittedName>
</protein>
<comment type="caution">
    <text evidence="2">The sequence shown here is derived from an EMBL/GenBank/DDBJ whole genome shotgun (WGS) entry which is preliminary data.</text>
</comment>